<dbReference type="Proteomes" id="UP000177416">
    <property type="component" value="Unassembled WGS sequence"/>
</dbReference>
<evidence type="ECO:0008006" key="11">
    <source>
        <dbReference type="Google" id="ProtNLM"/>
    </source>
</evidence>
<evidence type="ECO:0000256" key="3">
    <source>
        <dbReference type="ARBA" id="ARBA00022676"/>
    </source>
</evidence>
<evidence type="ECO:0000313" key="10">
    <source>
        <dbReference type="Proteomes" id="UP000177416"/>
    </source>
</evidence>
<sequence>MFNWLLTHTPLLYLTQSLWRDEAFSVLVAQRPVSWIAQSVTFEPPVYYTMLHYWIKLFGTSEIAVRSLSLLGFALATGVVIHWSETLFKKSWLSIVLPLLFFLNPMLIYYAFEVRTYGWYIFFATLSMYTYIERRWRLYILATILGFYTHSYFLIVPFVQVIHWLLTKKLSPRRLRDPFVRASLINGLFILPWLIRIAQVSAKLKNSWYFPVDFHLIASVVGNIFLGYEGTPWYLWDYTAALSVGLILLFVTALRNKEHKQIALYFFLAVFAPIILVISVSFIKPLFVNRYLIPVTIAEVFLLVYALDAMRNRRLQKVLGVSFILFSLAFNLWYPNKHPKVDIARTFTEINALAGTRDVILAQSPLILFESIYYSADPSRVYLYNPNGSAFPWYVGDAIFDPKKQAYDLPPYPMQAFLVNIDGSYSVAYSTTPPL</sequence>
<accession>A0A1F5ZQY3</accession>
<feature type="transmembrane region" description="Helical" evidence="8">
    <location>
        <begin position="262"/>
        <end position="282"/>
    </location>
</feature>
<feature type="transmembrane region" description="Helical" evidence="8">
    <location>
        <begin position="63"/>
        <end position="84"/>
    </location>
</feature>
<dbReference type="AlphaFoldDB" id="A0A1F5ZQY3"/>
<evidence type="ECO:0000256" key="5">
    <source>
        <dbReference type="ARBA" id="ARBA00022692"/>
    </source>
</evidence>
<proteinExistence type="predicted"/>
<feature type="transmembrane region" description="Helical" evidence="8">
    <location>
        <begin position="234"/>
        <end position="255"/>
    </location>
</feature>
<dbReference type="GO" id="GO:0016763">
    <property type="term" value="F:pentosyltransferase activity"/>
    <property type="evidence" value="ECO:0007669"/>
    <property type="project" value="TreeGrafter"/>
</dbReference>
<keyword evidence="5 8" id="KW-0812">Transmembrane</keyword>
<comment type="caution">
    <text evidence="9">The sequence shown here is derived from an EMBL/GenBank/DDBJ whole genome shotgun (WGS) entry which is preliminary data.</text>
</comment>
<keyword evidence="7 8" id="KW-0472">Membrane</keyword>
<dbReference type="GO" id="GO:0005886">
    <property type="term" value="C:plasma membrane"/>
    <property type="evidence" value="ECO:0007669"/>
    <property type="project" value="UniProtKB-SubCell"/>
</dbReference>
<feature type="transmembrane region" description="Helical" evidence="8">
    <location>
        <begin position="139"/>
        <end position="166"/>
    </location>
</feature>
<dbReference type="GO" id="GO:0009103">
    <property type="term" value="P:lipopolysaccharide biosynthetic process"/>
    <property type="evidence" value="ECO:0007669"/>
    <property type="project" value="UniProtKB-ARBA"/>
</dbReference>
<protein>
    <recommendedName>
        <fullName evidence="11">Glycosyltransferase RgtA/B/C/D-like domain-containing protein</fullName>
    </recommendedName>
</protein>
<feature type="transmembrane region" description="Helical" evidence="8">
    <location>
        <begin position="91"/>
        <end position="111"/>
    </location>
</feature>
<dbReference type="PANTHER" id="PTHR33908">
    <property type="entry name" value="MANNOSYLTRANSFERASE YKCB-RELATED"/>
    <property type="match status" value="1"/>
</dbReference>
<name>A0A1F5ZQY3_9BACT</name>
<keyword evidence="2" id="KW-1003">Cell membrane</keyword>
<feature type="transmembrane region" description="Helical" evidence="8">
    <location>
        <begin position="288"/>
        <end position="306"/>
    </location>
</feature>
<keyword evidence="4" id="KW-0808">Transferase</keyword>
<keyword evidence="6 8" id="KW-1133">Transmembrane helix</keyword>
<evidence type="ECO:0000256" key="6">
    <source>
        <dbReference type="ARBA" id="ARBA00022989"/>
    </source>
</evidence>
<comment type="subcellular location">
    <subcellularLocation>
        <location evidence="1">Cell membrane</location>
        <topology evidence="1">Multi-pass membrane protein</topology>
    </subcellularLocation>
</comment>
<organism evidence="9 10">
    <name type="scientific">Candidatus Gottesmanbacteria bacterium RIFCSPHIGHO2_01_FULL_46_14</name>
    <dbReference type="NCBI Taxonomy" id="1798380"/>
    <lineage>
        <taxon>Bacteria</taxon>
        <taxon>Candidatus Gottesmaniibacteriota</taxon>
    </lineage>
</organism>
<evidence type="ECO:0000256" key="1">
    <source>
        <dbReference type="ARBA" id="ARBA00004651"/>
    </source>
</evidence>
<reference evidence="9 10" key="1">
    <citation type="journal article" date="2016" name="Nat. Commun.">
        <title>Thousands of microbial genomes shed light on interconnected biogeochemical processes in an aquifer system.</title>
        <authorList>
            <person name="Anantharaman K."/>
            <person name="Brown C.T."/>
            <person name="Hug L.A."/>
            <person name="Sharon I."/>
            <person name="Castelle C.J."/>
            <person name="Probst A.J."/>
            <person name="Thomas B.C."/>
            <person name="Singh A."/>
            <person name="Wilkins M.J."/>
            <person name="Karaoz U."/>
            <person name="Brodie E.L."/>
            <person name="Williams K.H."/>
            <person name="Hubbard S.S."/>
            <person name="Banfield J.F."/>
        </authorList>
    </citation>
    <scope>NUCLEOTIDE SEQUENCE [LARGE SCALE GENOMIC DNA]</scope>
</reference>
<evidence type="ECO:0000256" key="7">
    <source>
        <dbReference type="ARBA" id="ARBA00023136"/>
    </source>
</evidence>
<dbReference type="PANTHER" id="PTHR33908:SF11">
    <property type="entry name" value="MEMBRANE PROTEIN"/>
    <property type="match status" value="1"/>
</dbReference>
<gene>
    <name evidence="9" type="ORF">A2875_03035</name>
</gene>
<evidence type="ECO:0000256" key="2">
    <source>
        <dbReference type="ARBA" id="ARBA00022475"/>
    </source>
</evidence>
<evidence type="ECO:0000256" key="8">
    <source>
        <dbReference type="SAM" id="Phobius"/>
    </source>
</evidence>
<feature type="transmembrane region" description="Helical" evidence="8">
    <location>
        <begin position="178"/>
        <end position="195"/>
    </location>
</feature>
<feature type="transmembrane region" description="Helical" evidence="8">
    <location>
        <begin position="318"/>
        <end position="334"/>
    </location>
</feature>
<dbReference type="InterPro" id="IPR050297">
    <property type="entry name" value="LipidA_mod_glycosyltrf_83"/>
</dbReference>
<evidence type="ECO:0000313" key="9">
    <source>
        <dbReference type="EMBL" id="OGG14910.1"/>
    </source>
</evidence>
<keyword evidence="3" id="KW-0328">Glycosyltransferase</keyword>
<dbReference type="EMBL" id="MFJJ01000010">
    <property type="protein sequence ID" value="OGG14910.1"/>
    <property type="molecule type" value="Genomic_DNA"/>
</dbReference>
<evidence type="ECO:0000256" key="4">
    <source>
        <dbReference type="ARBA" id="ARBA00022679"/>
    </source>
</evidence>